<gene>
    <name evidence="3" type="ORF">FJTKL_09667</name>
</gene>
<evidence type="ECO:0000259" key="2">
    <source>
        <dbReference type="Pfam" id="PF24494"/>
    </source>
</evidence>
<dbReference type="InterPro" id="IPR056009">
    <property type="entry name" value="DUF7587"/>
</dbReference>
<evidence type="ECO:0000313" key="4">
    <source>
        <dbReference type="Proteomes" id="UP001600888"/>
    </source>
</evidence>
<feature type="compositionally biased region" description="Basic residues" evidence="1">
    <location>
        <begin position="489"/>
        <end position="500"/>
    </location>
</feature>
<feature type="compositionally biased region" description="Basic and acidic residues" evidence="1">
    <location>
        <begin position="22"/>
        <end position="31"/>
    </location>
</feature>
<evidence type="ECO:0000256" key="1">
    <source>
        <dbReference type="SAM" id="MobiDB-lite"/>
    </source>
</evidence>
<keyword evidence="4" id="KW-1185">Reference proteome</keyword>
<feature type="region of interest" description="Disordered" evidence="1">
    <location>
        <begin position="451"/>
        <end position="500"/>
    </location>
</feature>
<sequence>MAPNPKSQVQKTGITIPPADPNRMEKKDPRFLFRGWTPSSGGNAKLNTTSAVTPHAFYGQDRNPRDKSILEIPEEKIKSEIRGHLIGRPVKSHFSSWAAYFQTALHYAGTGTHAHLAVFDTSLRRQQNVIYHVPALNAMGLTSYRYDHEYLVYGPVEGEAYTCVSVTKLRNHGMNMTVPFSKSTPKVSVKDLARARKVANVVRPTSHAMGPDLFLAAFAAELSRLLRAAHGKDCGPGWSQKDNSAILTHLSDVVDLGAELPPKKSLVNPKTYVDGFPQLKAMVDILMTIELGIERKRSEISKEPSSKTSVSPASGHKRKAGHGQVSNDFKVVEVDLQRALPLDLLEDLAKHGSTFQETLQATQKQPGSTTNGLVAKAQALKAKFVAPETRVDAVSVEPGRDTLMLGTHIDLDDLIKQAQVFTTTIQCYAESLAELQKAYIEIIETVGDDGDLFAFSSPQKPRPESPPPRQSVPLEQKPVAEQDDGSQARTKRVKKRERMH</sequence>
<proteinExistence type="predicted"/>
<reference evidence="3 4" key="1">
    <citation type="submission" date="2024-03" db="EMBL/GenBank/DDBJ databases">
        <title>A high-quality draft genome sequence of Diaporthe vaccinii, a causative agent of upright dieback and viscid rot disease in cranberry plants.</title>
        <authorList>
            <person name="Sarrasin M."/>
            <person name="Lang B.F."/>
            <person name="Burger G."/>
        </authorList>
    </citation>
    <scope>NUCLEOTIDE SEQUENCE [LARGE SCALE GENOMIC DNA]</scope>
    <source>
        <strain evidence="3 4">IS7</strain>
    </source>
</reference>
<accession>A0ABR4EN90</accession>
<organism evidence="3 4">
    <name type="scientific">Diaporthe vaccinii</name>
    <dbReference type="NCBI Taxonomy" id="105482"/>
    <lineage>
        <taxon>Eukaryota</taxon>
        <taxon>Fungi</taxon>
        <taxon>Dikarya</taxon>
        <taxon>Ascomycota</taxon>
        <taxon>Pezizomycotina</taxon>
        <taxon>Sordariomycetes</taxon>
        <taxon>Sordariomycetidae</taxon>
        <taxon>Diaporthales</taxon>
        <taxon>Diaporthaceae</taxon>
        <taxon>Diaporthe</taxon>
        <taxon>Diaporthe eres species complex</taxon>
    </lineage>
</organism>
<dbReference type="Pfam" id="PF24494">
    <property type="entry name" value="DUF7587"/>
    <property type="match status" value="1"/>
</dbReference>
<protein>
    <recommendedName>
        <fullName evidence="2">DUF7587 domain-containing protein</fullName>
    </recommendedName>
</protein>
<dbReference type="Proteomes" id="UP001600888">
    <property type="component" value="Unassembled WGS sequence"/>
</dbReference>
<feature type="domain" description="DUF7587" evidence="2">
    <location>
        <begin position="29"/>
        <end position="161"/>
    </location>
</feature>
<evidence type="ECO:0000313" key="3">
    <source>
        <dbReference type="EMBL" id="KAL2283914.1"/>
    </source>
</evidence>
<feature type="region of interest" description="Disordered" evidence="1">
    <location>
        <begin position="1"/>
        <end position="45"/>
    </location>
</feature>
<feature type="region of interest" description="Disordered" evidence="1">
    <location>
        <begin position="297"/>
        <end position="324"/>
    </location>
</feature>
<comment type="caution">
    <text evidence="3">The sequence shown here is derived from an EMBL/GenBank/DDBJ whole genome shotgun (WGS) entry which is preliminary data.</text>
</comment>
<name>A0ABR4EN90_9PEZI</name>
<feature type="compositionally biased region" description="Polar residues" evidence="1">
    <location>
        <begin position="1"/>
        <end position="13"/>
    </location>
</feature>
<dbReference type="EMBL" id="JBAWTH010000040">
    <property type="protein sequence ID" value="KAL2283914.1"/>
    <property type="molecule type" value="Genomic_DNA"/>
</dbReference>